<accession>A0A8J2ZF76</accession>
<keyword evidence="4" id="KW-1185">Reference proteome</keyword>
<feature type="signal peptide" evidence="2">
    <location>
        <begin position="1"/>
        <end position="18"/>
    </location>
</feature>
<dbReference type="EMBL" id="BMKS01000025">
    <property type="protein sequence ID" value="GGG51734.1"/>
    <property type="molecule type" value="Genomic_DNA"/>
</dbReference>
<organism evidence="3 4">
    <name type="scientific">Caldovatus sediminis</name>
    <dbReference type="NCBI Taxonomy" id="2041189"/>
    <lineage>
        <taxon>Bacteria</taxon>
        <taxon>Pseudomonadati</taxon>
        <taxon>Pseudomonadota</taxon>
        <taxon>Alphaproteobacteria</taxon>
        <taxon>Acetobacterales</taxon>
        <taxon>Roseomonadaceae</taxon>
        <taxon>Caldovatus</taxon>
    </lineage>
</organism>
<proteinExistence type="predicted"/>
<gene>
    <name evidence="3" type="ORF">GCM10010964_43640</name>
</gene>
<name>A0A8J2ZF76_9PROT</name>
<evidence type="ECO:0000313" key="3">
    <source>
        <dbReference type="EMBL" id="GGG51734.1"/>
    </source>
</evidence>
<reference evidence="3 4" key="1">
    <citation type="journal article" date="2014" name="Int. J. Syst. Evol. Microbiol.">
        <title>Complete genome sequence of Corynebacterium casei LMG S-19264T (=DSM 44701T), isolated from a smear-ripened cheese.</title>
        <authorList>
            <consortium name="US DOE Joint Genome Institute (JGI-PGF)"/>
            <person name="Walter F."/>
            <person name="Albersmeier A."/>
            <person name="Kalinowski J."/>
            <person name="Ruckert C."/>
        </authorList>
    </citation>
    <scope>NUCLEOTIDE SEQUENCE [LARGE SCALE GENOMIC DNA]</scope>
    <source>
        <strain evidence="3 4">CGMCC 1.16330</strain>
    </source>
</reference>
<feature type="region of interest" description="Disordered" evidence="1">
    <location>
        <begin position="68"/>
        <end position="106"/>
    </location>
</feature>
<sequence length="178" mass="19272">MRRASVAAAVCAALVGCAAQPSQFVLPSPPAEVPPWERQAHERIRREERLVALALAGSPDLPTALRRAAEENAAEDGLPPAPGPRASRRERQAADAAREAKIREEEERLRQRVQTMAQARAATVRDQQAAAVCAARAQMAAAMYPDRSLVRLDAMIAGAQVHRACVDMYRATGMVPNF</sequence>
<evidence type="ECO:0000313" key="4">
    <source>
        <dbReference type="Proteomes" id="UP000597507"/>
    </source>
</evidence>
<feature type="compositionally biased region" description="Basic and acidic residues" evidence="1">
    <location>
        <begin position="87"/>
        <end position="106"/>
    </location>
</feature>
<protein>
    <recommendedName>
        <fullName evidence="5">Lipoprotein</fullName>
    </recommendedName>
</protein>
<dbReference type="PROSITE" id="PS51257">
    <property type="entry name" value="PROKAR_LIPOPROTEIN"/>
    <property type="match status" value="1"/>
</dbReference>
<keyword evidence="2" id="KW-0732">Signal</keyword>
<comment type="caution">
    <text evidence="3">The sequence shown here is derived from an EMBL/GenBank/DDBJ whole genome shotgun (WGS) entry which is preliminary data.</text>
</comment>
<feature type="chain" id="PRO_5035166685" description="Lipoprotein" evidence="2">
    <location>
        <begin position="19"/>
        <end position="178"/>
    </location>
</feature>
<dbReference type="AlphaFoldDB" id="A0A8J2ZF76"/>
<evidence type="ECO:0008006" key="5">
    <source>
        <dbReference type="Google" id="ProtNLM"/>
    </source>
</evidence>
<evidence type="ECO:0000256" key="2">
    <source>
        <dbReference type="SAM" id="SignalP"/>
    </source>
</evidence>
<dbReference type="Proteomes" id="UP000597507">
    <property type="component" value="Unassembled WGS sequence"/>
</dbReference>
<dbReference type="RefSeq" id="WP_188904178.1">
    <property type="nucleotide sequence ID" value="NZ_BMKS01000025.1"/>
</dbReference>
<evidence type="ECO:0000256" key="1">
    <source>
        <dbReference type="SAM" id="MobiDB-lite"/>
    </source>
</evidence>